<gene>
    <name evidence="1" type="ORF">N5580_18100</name>
</gene>
<dbReference type="GeneID" id="78236371"/>
<protein>
    <submittedName>
        <fullName evidence="1">YshB family small membrane protein</fullName>
    </submittedName>
</protein>
<accession>A0AAJ5QJ91</accession>
<reference evidence="1 2" key="1">
    <citation type="journal article" date="2022" name="J Glob Antimicrob Resist">
        <title>First complete genome of a multidrug resistant strain of the novel human pathogen Kalamiella piersonii (GABEKP28) identified in human saliva.</title>
        <authorList>
            <person name="McDonagh F."/>
            <person name="Singh N.K."/>
            <person name="Venkateswaran K."/>
            <person name="Lonappan A.M."/>
            <person name="Hallahan B."/>
            <person name="Tuohy A."/>
            <person name="Burke L."/>
            <person name="Kovarova A."/>
            <person name="Miliotis G."/>
        </authorList>
    </citation>
    <scope>NUCLEOTIDE SEQUENCE [LARGE SCALE GENOMIC DNA]</scope>
    <source>
        <strain evidence="1 2">GABEKP28</strain>
    </source>
</reference>
<keyword evidence="2" id="KW-1185">Reference proteome</keyword>
<dbReference type="KEGG" id="kpie:N5580_18100"/>
<dbReference type="InterPro" id="IPR047812">
    <property type="entry name" value="YshB"/>
</dbReference>
<evidence type="ECO:0000313" key="2">
    <source>
        <dbReference type="Proteomes" id="UP001211544"/>
    </source>
</evidence>
<dbReference type="RefSeq" id="WP_147402120.1">
    <property type="nucleotide sequence ID" value="NZ_CP104758.1"/>
</dbReference>
<dbReference type="EMBL" id="CP104758">
    <property type="protein sequence ID" value="WBG90941.1"/>
    <property type="molecule type" value="Genomic_DNA"/>
</dbReference>
<dbReference type="AlphaFoldDB" id="A0AAJ5QJ91"/>
<proteinExistence type="predicted"/>
<evidence type="ECO:0000313" key="1">
    <source>
        <dbReference type="EMBL" id="WBG90941.1"/>
    </source>
</evidence>
<dbReference type="NCBIfam" id="NF033841">
    <property type="entry name" value="small_YshB"/>
    <property type="match status" value="1"/>
</dbReference>
<sequence length="41" mass="4236">MLESFLHMISHNVAVIGSAAGHSPQAAVAAVLCAIMVNLFN</sequence>
<organism evidence="1 2">
    <name type="scientific">Pantoea piersonii</name>
    <dbReference type="NCBI Taxonomy" id="2364647"/>
    <lineage>
        <taxon>Bacteria</taxon>
        <taxon>Pseudomonadati</taxon>
        <taxon>Pseudomonadota</taxon>
        <taxon>Gammaproteobacteria</taxon>
        <taxon>Enterobacterales</taxon>
        <taxon>Erwiniaceae</taxon>
        <taxon>Pantoea</taxon>
    </lineage>
</organism>
<name>A0AAJ5QJ91_9GAMM</name>
<dbReference type="Proteomes" id="UP001211544">
    <property type="component" value="Chromosome"/>
</dbReference>